<organism evidence="1 2">
    <name type="scientific">Phyllosticta citriasiana</name>
    <dbReference type="NCBI Taxonomy" id="595635"/>
    <lineage>
        <taxon>Eukaryota</taxon>
        <taxon>Fungi</taxon>
        <taxon>Dikarya</taxon>
        <taxon>Ascomycota</taxon>
        <taxon>Pezizomycotina</taxon>
        <taxon>Dothideomycetes</taxon>
        <taxon>Dothideomycetes incertae sedis</taxon>
        <taxon>Botryosphaeriales</taxon>
        <taxon>Phyllostictaceae</taxon>
        <taxon>Phyllosticta</taxon>
    </lineage>
</organism>
<evidence type="ECO:0000313" key="2">
    <source>
        <dbReference type="Proteomes" id="UP001363622"/>
    </source>
</evidence>
<protein>
    <recommendedName>
        <fullName evidence="3">Secreted protein</fullName>
    </recommendedName>
</protein>
<keyword evidence="2" id="KW-1185">Reference proteome</keyword>
<sequence>MWSKWSWSRSNLCLSSPTCLSTYARPASQHPPFCGAIACRNQPNSTGATLLWAAWTTQRRCRRPRADSFAKAVRVGCRMCQVSCCRLLLGGLEVDAVVRILMKQWTILSHCTELTLNLRLQVLSR</sequence>
<comment type="caution">
    <text evidence="1">The sequence shown here is derived from an EMBL/GenBank/DDBJ whole genome shotgun (WGS) entry which is preliminary data.</text>
</comment>
<proteinExistence type="predicted"/>
<dbReference type="EMBL" id="JBBPHU010000003">
    <property type="protein sequence ID" value="KAK7520542.1"/>
    <property type="molecule type" value="Genomic_DNA"/>
</dbReference>
<accession>A0ABR1KSU1</accession>
<gene>
    <name evidence="1" type="ORF">IWZ03DRAFT_373247</name>
</gene>
<evidence type="ECO:0000313" key="1">
    <source>
        <dbReference type="EMBL" id="KAK7520542.1"/>
    </source>
</evidence>
<evidence type="ECO:0008006" key="3">
    <source>
        <dbReference type="Google" id="ProtNLM"/>
    </source>
</evidence>
<reference evidence="1 2" key="1">
    <citation type="submission" date="2024-04" db="EMBL/GenBank/DDBJ databases">
        <title>Phyllosticta paracitricarpa is synonymous to the EU quarantine fungus P. citricarpa based on phylogenomic analyses.</title>
        <authorList>
            <consortium name="Lawrence Berkeley National Laboratory"/>
            <person name="Van Ingen-Buijs V.A."/>
            <person name="Van Westerhoven A.C."/>
            <person name="Haridas S."/>
            <person name="Skiadas P."/>
            <person name="Martin F."/>
            <person name="Groenewald J.Z."/>
            <person name="Crous P.W."/>
            <person name="Seidl M.F."/>
        </authorList>
    </citation>
    <scope>NUCLEOTIDE SEQUENCE [LARGE SCALE GENOMIC DNA]</scope>
    <source>
        <strain evidence="1 2">CBS 123371</strain>
    </source>
</reference>
<dbReference type="Proteomes" id="UP001363622">
    <property type="component" value="Unassembled WGS sequence"/>
</dbReference>
<name>A0ABR1KSU1_9PEZI</name>